<protein>
    <recommendedName>
        <fullName evidence="4">DUF4367 domain-containing protein</fullName>
    </recommendedName>
</protein>
<evidence type="ECO:0008006" key="4">
    <source>
        <dbReference type="Google" id="ProtNLM"/>
    </source>
</evidence>
<gene>
    <name evidence="2" type="ORF">EBB45_10655</name>
</gene>
<name>A0A3N9UEJ5_9BACI</name>
<evidence type="ECO:0000256" key="1">
    <source>
        <dbReference type="SAM" id="SignalP"/>
    </source>
</evidence>
<dbReference type="OrthoDB" id="2437594at2"/>
<organism evidence="2 3">
    <name type="scientific">Lysinibacillus composti</name>
    <dbReference type="NCBI Taxonomy" id="720633"/>
    <lineage>
        <taxon>Bacteria</taxon>
        <taxon>Bacillati</taxon>
        <taxon>Bacillota</taxon>
        <taxon>Bacilli</taxon>
        <taxon>Bacillales</taxon>
        <taxon>Bacillaceae</taxon>
        <taxon>Lysinibacillus</taxon>
    </lineage>
</organism>
<feature type="chain" id="PRO_5038960375" description="DUF4367 domain-containing protein" evidence="1">
    <location>
        <begin position="25"/>
        <end position="174"/>
    </location>
</feature>
<proteinExistence type="predicted"/>
<keyword evidence="1" id="KW-0732">Signal</keyword>
<dbReference type="AlphaFoldDB" id="A0A3N9UEJ5"/>
<feature type="signal peptide" evidence="1">
    <location>
        <begin position="1"/>
        <end position="24"/>
    </location>
</feature>
<evidence type="ECO:0000313" key="2">
    <source>
        <dbReference type="EMBL" id="RQW74679.1"/>
    </source>
</evidence>
<keyword evidence="3" id="KW-1185">Reference proteome</keyword>
<reference evidence="2 3" key="1">
    <citation type="journal article" date="2013" name="J. Microbiol.">
        <title>Lysinibacillus chungkukjangi sp. nov., isolated from Chungkukjang, Korean fermented soybean food.</title>
        <authorList>
            <person name="Kim S.J."/>
            <person name="Jang Y.H."/>
            <person name="Hamada M."/>
            <person name="Ahn J.H."/>
            <person name="Weon H.Y."/>
            <person name="Suzuki K."/>
            <person name="Whang K.S."/>
            <person name="Kwon S.W."/>
        </authorList>
    </citation>
    <scope>NUCLEOTIDE SEQUENCE [LARGE SCALE GENOMIC DNA]</scope>
    <source>
        <strain evidence="2 3">MCCC 1A12701</strain>
    </source>
</reference>
<dbReference type="EMBL" id="RRCT01000008">
    <property type="protein sequence ID" value="RQW74679.1"/>
    <property type="molecule type" value="Genomic_DNA"/>
</dbReference>
<dbReference type="Proteomes" id="UP000274033">
    <property type="component" value="Unassembled WGS sequence"/>
</dbReference>
<evidence type="ECO:0000313" key="3">
    <source>
        <dbReference type="Proteomes" id="UP000274033"/>
    </source>
</evidence>
<comment type="caution">
    <text evidence="2">The sequence shown here is derived from an EMBL/GenBank/DDBJ whole genome shotgun (WGS) entry which is preliminary data.</text>
</comment>
<accession>A0A3N9UEJ5</accession>
<sequence>MNKNRLLLFSFFVFSIFLATSTYANEYKFDRNFSKVGYEEIDEALAKSEEHFKRNIALPNEIPITFTHSFGRFSNPKGDANDRLEVRYVDENAGANDYSIEVRPIDYKIPIREEMIDEELKLNNGTYAIYSTTMSMGTNNLVFEMNEWQYILSLNKDATDKALELLIEVANSID</sequence>
<dbReference type="RefSeq" id="WP_124764515.1">
    <property type="nucleotide sequence ID" value="NZ_JAFBDY010000007.1"/>
</dbReference>